<dbReference type="InterPro" id="IPR036426">
    <property type="entry name" value="Bulb-type_lectin_dom_sf"/>
</dbReference>
<evidence type="ECO:0000256" key="10">
    <source>
        <dbReference type="ARBA" id="ARBA00022840"/>
    </source>
</evidence>
<evidence type="ECO:0000256" key="19">
    <source>
        <dbReference type="SAM" id="Phobius"/>
    </source>
</evidence>
<gene>
    <name evidence="23" type="ORF">HPP92_017815</name>
</gene>
<evidence type="ECO:0000256" key="14">
    <source>
        <dbReference type="ARBA" id="ARBA00023170"/>
    </source>
</evidence>
<reference evidence="23 24" key="1">
    <citation type="journal article" date="2020" name="Nat. Food">
        <title>A phased Vanilla planifolia genome enables genetic improvement of flavour and production.</title>
        <authorList>
            <person name="Hasing T."/>
            <person name="Tang H."/>
            <person name="Brym M."/>
            <person name="Khazi F."/>
            <person name="Huang T."/>
            <person name="Chambers A.H."/>
        </authorList>
    </citation>
    <scope>NUCLEOTIDE SEQUENCE [LARGE SCALE GENOMIC DNA]</scope>
    <source>
        <tissue evidence="23">Leaf</tissue>
    </source>
</reference>
<dbReference type="Gene3D" id="3.30.200.20">
    <property type="entry name" value="Phosphorylase Kinase, domain 1"/>
    <property type="match status" value="1"/>
</dbReference>
<dbReference type="InterPro" id="IPR000719">
    <property type="entry name" value="Prot_kinase_dom"/>
</dbReference>
<evidence type="ECO:0000256" key="13">
    <source>
        <dbReference type="ARBA" id="ARBA00023157"/>
    </source>
</evidence>
<keyword evidence="14" id="KW-0675">Receptor</keyword>
<dbReference type="SMART" id="SM00220">
    <property type="entry name" value="S_TKc"/>
    <property type="match status" value="1"/>
</dbReference>
<evidence type="ECO:0000256" key="2">
    <source>
        <dbReference type="ARBA" id="ARBA00022527"/>
    </source>
</evidence>
<keyword evidence="2 18" id="KW-0723">Serine/threonine-protein kinase</keyword>
<evidence type="ECO:0000256" key="15">
    <source>
        <dbReference type="ARBA" id="ARBA00023180"/>
    </source>
</evidence>
<evidence type="ECO:0000256" key="16">
    <source>
        <dbReference type="ARBA" id="ARBA00047899"/>
    </source>
</evidence>
<evidence type="ECO:0000256" key="1">
    <source>
        <dbReference type="ARBA" id="ARBA00004479"/>
    </source>
</evidence>
<dbReference type="Pfam" id="PF01453">
    <property type="entry name" value="B_lectin"/>
    <property type="match status" value="1"/>
</dbReference>
<keyword evidence="15" id="KW-0325">Glycoprotein</keyword>
<dbReference type="FunFam" id="3.30.200.20:FF:000059">
    <property type="entry name" value="S-receptor-like serine/threonine-protein kinase"/>
    <property type="match status" value="1"/>
</dbReference>
<keyword evidence="3" id="KW-0245">EGF-like domain</keyword>
<dbReference type="PANTHER" id="PTHR47976:SF108">
    <property type="entry name" value="G-TYPE LECTIN S-RECEPTOR-LIKE SERINE_THREONINE-PROTEIN KINASE LECRK1"/>
    <property type="match status" value="1"/>
</dbReference>
<evidence type="ECO:0000256" key="8">
    <source>
        <dbReference type="ARBA" id="ARBA00022741"/>
    </source>
</evidence>
<organism evidence="23 24">
    <name type="scientific">Vanilla planifolia</name>
    <name type="common">Vanilla</name>
    <dbReference type="NCBI Taxonomy" id="51239"/>
    <lineage>
        <taxon>Eukaryota</taxon>
        <taxon>Viridiplantae</taxon>
        <taxon>Streptophyta</taxon>
        <taxon>Embryophyta</taxon>
        <taxon>Tracheophyta</taxon>
        <taxon>Spermatophyta</taxon>
        <taxon>Magnoliopsida</taxon>
        <taxon>Liliopsida</taxon>
        <taxon>Asparagales</taxon>
        <taxon>Orchidaceae</taxon>
        <taxon>Vanilloideae</taxon>
        <taxon>Vanilleae</taxon>
        <taxon>Vanilla</taxon>
    </lineage>
</organism>
<evidence type="ECO:0000256" key="17">
    <source>
        <dbReference type="ARBA" id="ARBA00048679"/>
    </source>
</evidence>
<evidence type="ECO:0000256" key="11">
    <source>
        <dbReference type="ARBA" id="ARBA00022989"/>
    </source>
</evidence>
<keyword evidence="5 19" id="KW-0812">Transmembrane</keyword>
<evidence type="ECO:0000256" key="7">
    <source>
        <dbReference type="ARBA" id="ARBA00022734"/>
    </source>
</evidence>
<dbReference type="GO" id="GO:0030246">
    <property type="term" value="F:carbohydrate binding"/>
    <property type="evidence" value="ECO:0007669"/>
    <property type="project" value="UniProtKB-KW"/>
</dbReference>
<dbReference type="CDD" id="cd01098">
    <property type="entry name" value="PAN_AP_plant"/>
    <property type="match status" value="1"/>
</dbReference>
<keyword evidence="12 19" id="KW-0472">Membrane</keyword>
<evidence type="ECO:0000259" key="22">
    <source>
        <dbReference type="PROSITE" id="PS50927"/>
    </source>
</evidence>
<comment type="catalytic activity">
    <reaction evidence="16 18">
        <text>L-threonyl-[protein] + ATP = O-phospho-L-threonyl-[protein] + ADP + H(+)</text>
        <dbReference type="Rhea" id="RHEA:46608"/>
        <dbReference type="Rhea" id="RHEA-COMP:11060"/>
        <dbReference type="Rhea" id="RHEA-COMP:11605"/>
        <dbReference type="ChEBI" id="CHEBI:15378"/>
        <dbReference type="ChEBI" id="CHEBI:30013"/>
        <dbReference type="ChEBI" id="CHEBI:30616"/>
        <dbReference type="ChEBI" id="CHEBI:61977"/>
        <dbReference type="ChEBI" id="CHEBI:456216"/>
        <dbReference type="EC" id="2.7.11.1"/>
    </reaction>
</comment>
<dbReference type="OrthoDB" id="1861185at2759"/>
<dbReference type="GO" id="GO:0005524">
    <property type="term" value="F:ATP binding"/>
    <property type="evidence" value="ECO:0007669"/>
    <property type="project" value="UniProtKB-KW"/>
</dbReference>
<comment type="similarity">
    <text evidence="18">Belongs to the protein kinase superfamily. Ser/Thr protein kinase family.</text>
</comment>
<evidence type="ECO:0000256" key="9">
    <source>
        <dbReference type="ARBA" id="ARBA00022777"/>
    </source>
</evidence>
<dbReference type="InterPro" id="IPR008271">
    <property type="entry name" value="Ser/Thr_kinase_AS"/>
</dbReference>
<dbReference type="PROSITE" id="PS00108">
    <property type="entry name" value="PROTEIN_KINASE_ST"/>
    <property type="match status" value="1"/>
</dbReference>
<dbReference type="SMART" id="SM00108">
    <property type="entry name" value="B_lectin"/>
    <property type="match status" value="1"/>
</dbReference>
<evidence type="ECO:0000256" key="12">
    <source>
        <dbReference type="ARBA" id="ARBA00023136"/>
    </source>
</evidence>
<feature type="domain" description="Bulb-type lectin" evidence="22">
    <location>
        <begin position="27"/>
        <end position="149"/>
    </location>
</feature>
<keyword evidence="10 18" id="KW-0067">ATP-binding</keyword>
<dbReference type="PIRSF" id="PIRSF000641">
    <property type="entry name" value="SRK"/>
    <property type="match status" value="1"/>
</dbReference>
<dbReference type="PANTHER" id="PTHR47976">
    <property type="entry name" value="G-TYPE LECTIN S-RECEPTOR-LIKE SERINE/THREONINE-PROTEIN KINASE SD2-5"/>
    <property type="match status" value="1"/>
</dbReference>
<sequence length="793" mass="87749">MERPHLDFLLLLLIVAITMPVAASQPRGNITLNSSITAGENLSYWLSPSGDFAFGFVPLPNNSSLFLLAIYYANLPNSSTIIWIPNRNQTLSLNSSVVLTTDGQLSLRDQAGAEVWNPSVQNAAYAAMLDSGNFVLASSSGSYLWESFSSPIDTILPTQSLGPNSELIAKLADDDFNNGRFKIKMQDNGDLVFYFIAVPTGFQYSQYWDTNTNISNSNLFFNSSGRVDLVSPTGQLIDTVTSVKTNSTADFYQRGTIDPDGVFRHYVHPKSSTDGAAAEWTPMDSKPRDICSALTTTSGSGVCGFNSYCGYDHSGMVACQCPEGYSWVNPKRTYKGCKPDFAIPKCIDGFQSVGFKMVTVNNLDFPFGEYEQFYPMNADDCKQLCLDDCFCAASISDGVGDCWKMRFPMSNGEKGSNVQRIAFLKVGNNDTLPSLPLEKKKSWTLPASLGLGGSVLLNLTFLSATLIALGVRRKKQRQRLKGFKLGPNLKSFTYSELEEATKGFGEEVGKGACGTVYKGYLCSEQNGNPDVAVKKLRDFEMEMEKEFSNEVKIIGQTHHKNLVRLLGYCNRGVERLLVYEYMCNGSLASYLFGSVRPPWKQRVEIVLGIAKGLRYLHEECSTPIIHCDIKPQNVLLDGNFIAKIADFGLSKLLGTDQTRTITGMRGTKGYVAPEWFKKLGITAKVDVYSFGVMLLEIVCCRRYVEKELTEEETVLCFWASDCYKAGKIDLLLKGDEEAMKDMGRVARFLTVALRCLREEPSSRPTMGQVLQLLEGTVAIPLLGMPDWFHNNVN</sequence>
<keyword evidence="6 20" id="KW-0732">Signal</keyword>
<dbReference type="InterPro" id="IPR051343">
    <property type="entry name" value="G-type_lectin_kinases/EP1-like"/>
</dbReference>
<proteinExistence type="inferred from homology"/>
<dbReference type="FunFam" id="2.90.10.10:FF:000013">
    <property type="entry name" value="G-type lectin S-receptor-like serine/threonine-protein kinase LECRK1"/>
    <property type="match status" value="1"/>
</dbReference>
<dbReference type="SUPFAM" id="SSF56112">
    <property type="entry name" value="Protein kinase-like (PK-like)"/>
    <property type="match status" value="1"/>
</dbReference>
<keyword evidence="7" id="KW-0430">Lectin</keyword>
<dbReference type="Gene3D" id="1.10.510.10">
    <property type="entry name" value="Transferase(Phosphotransferase) domain 1"/>
    <property type="match status" value="1"/>
</dbReference>
<evidence type="ECO:0000313" key="24">
    <source>
        <dbReference type="Proteomes" id="UP000636800"/>
    </source>
</evidence>
<comment type="subcellular location">
    <subcellularLocation>
        <location evidence="1">Membrane</location>
        <topology evidence="1">Single-pass type I membrane protein</topology>
    </subcellularLocation>
</comment>
<keyword evidence="11 19" id="KW-1133">Transmembrane helix</keyword>
<dbReference type="FunFam" id="1.10.510.10:FF:000237">
    <property type="entry name" value="G-type lectin S-receptor-like serine/threonine-protein kinase"/>
    <property type="match status" value="1"/>
</dbReference>
<keyword evidence="13" id="KW-1015">Disulfide bond</keyword>
<comment type="caution">
    <text evidence="23">The sequence shown here is derived from an EMBL/GenBank/DDBJ whole genome shotgun (WGS) entry which is preliminary data.</text>
</comment>
<dbReference type="Pfam" id="PF00069">
    <property type="entry name" value="Pkinase"/>
    <property type="match status" value="1"/>
</dbReference>
<dbReference type="Proteomes" id="UP000636800">
    <property type="component" value="Unassembled WGS sequence"/>
</dbReference>
<evidence type="ECO:0000256" key="3">
    <source>
        <dbReference type="ARBA" id="ARBA00022536"/>
    </source>
</evidence>
<comment type="catalytic activity">
    <reaction evidence="17 18">
        <text>L-seryl-[protein] + ATP = O-phospho-L-seryl-[protein] + ADP + H(+)</text>
        <dbReference type="Rhea" id="RHEA:17989"/>
        <dbReference type="Rhea" id="RHEA-COMP:9863"/>
        <dbReference type="Rhea" id="RHEA-COMP:11604"/>
        <dbReference type="ChEBI" id="CHEBI:15378"/>
        <dbReference type="ChEBI" id="CHEBI:29999"/>
        <dbReference type="ChEBI" id="CHEBI:30616"/>
        <dbReference type="ChEBI" id="CHEBI:83421"/>
        <dbReference type="ChEBI" id="CHEBI:456216"/>
        <dbReference type="EC" id="2.7.11.1"/>
    </reaction>
</comment>
<dbReference type="Gene3D" id="2.90.10.10">
    <property type="entry name" value="Bulb-type lectin domain"/>
    <property type="match status" value="2"/>
</dbReference>
<evidence type="ECO:0000256" key="18">
    <source>
        <dbReference type="PIRNR" id="PIRNR000641"/>
    </source>
</evidence>
<keyword evidence="4 18" id="KW-0808">Transferase</keyword>
<dbReference type="InterPro" id="IPR001480">
    <property type="entry name" value="Bulb-type_lectin_dom"/>
</dbReference>
<dbReference type="PROSITE" id="PS50927">
    <property type="entry name" value="BULB_LECTIN"/>
    <property type="match status" value="1"/>
</dbReference>
<accession>A0A835Q4M8</accession>
<feature type="domain" description="Protein kinase" evidence="21">
    <location>
        <begin position="502"/>
        <end position="782"/>
    </location>
</feature>
<feature type="chain" id="PRO_5032323527" description="Receptor-like serine/threonine-protein kinase" evidence="20">
    <location>
        <begin position="24"/>
        <end position="793"/>
    </location>
</feature>
<evidence type="ECO:0000259" key="21">
    <source>
        <dbReference type="PROSITE" id="PS50011"/>
    </source>
</evidence>
<keyword evidence="24" id="KW-1185">Reference proteome</keyword>
<dbReference type="EMBL" id="JADCNL010000009">
    <property type="protein sequence ID" value="KAG0466235.1"/>
    <property type="molecule type" value="Genomic_DNA"/>
</dbReference>
<dbReference type="SUPFAM" id="SSF51110">
    <property type="entry name" value="alpha-D-mannose-specific plant lectins"/>
    <property type="match status" value="1"/>
</dbReference>
<dbReference type="GO" id="GO:0051707">
    <property type="term" value="P:response to other organism"/>
    <property type="evidence" value="ECO:0007669"/>
    <property type="project" value="UniProtKB-ARBA"/>
</dbReference>
<dbReference type="CDD" id="cd14066">
    <property type="entry name" value="STKc_IRAK"/>
    <property type="match status" value="1"/>
</dbReference>
<evidence type="ECO:0000256" key="20">
    <source>
        <dbReference type="SAM" id="SignalP"/>
    </source>
</evidence>
<dbReference type="CDD" id="cd00028">
    <property type="entry name" value="B_lectin"/>
    <property type="match status" value="1"/>
</dbReference>
<evidence type="ECO:0000256" key="4">
    <source>
        <dbReference type="ARBA" id="ARBA00022679"/>
    </source>
</evidence>
<protein>
    <recommendedName>
        <fullName evidence="18">Receptor-like serine/threonine-protein kinase</fullName>
        <ecNumber evidence="18">2.7.11.1</ecNumber>
    </recommendedName>
</protein>
<feature type="signal peptide" evidence="20">
    <location>
        <begin position="1"/>
        <end position="23"/>
    </location>
</feature>
<name>A0A835Q4M8_VANPL</name>
<keyword evidence="9 18" id="KW-0418">Kinase</keyword>
<dbReference type="InterPro" id="IPR024171">
    <property type="entry name" value="SRK-like_kinase"/>
</dbReference>
<dbReference type="PROSITE" id="PS50011">
    <property type="entry name" value="PROTEIN_KINASE_DOM"/>
    <property type="match status" value="1"/>
</dbReference>
<dbReference type="InterPro" id="IPR011009">
    <property type="entry name" value="Kinase-like_dom_sf"/>
</dbReference>
<evidence type="ECO:0000256" key="6">
    <source>
        <dbReference type="ARBA" id="ARBA00022729"/>
    </source>
</evidence>
<keyword evidence="8 18" id="KW-0547">Nucleotide-binding</keyword>
<evidence type="ECO:0000256" key="5">
    <source>
        <dbReference type="ARBA" id="ARBA00022692"/>
    </source>
</evidence>
<dbReference type="EC" id="2.7.11.1" evidence="18"/>
<dbReference type="GO" id="GO:0016020">
    <property type="term" value="C:membrane"/>
    <property type="evidence" value="ECO:0007669"/>
    <property type="project" value="UniProtKB-SubCell"/>
</dbReference>
<dbReference type="GO" id="GO:0004674">
    <property type="term" value="F:protein serine/threonine kinase activity"/>
    <property type="evidence" value="ECO:0007669"/>
    <property type="project" value="UniProtKB-KW"/>
</dbReference>
<evidence type="ECO:0000313" key="23">
    <source>
        <dbReference type="EMBL" id="KAG0466235.1"/>
    </source>
</evidence>
<feature type="transmembrane region" description="Helical" evidence="19">
    <location>
        <begin position="449"/>
        <end position="471"/>
    </location>
</feature>
<dbReference type="AlphaFoldDB" id="A0A835Q4M8"/>